<keyword evidence="1" id="KW-0732">Signal</keyword>
<dbReference type="AlphaFoldDB" id="A0A7Y7XGY0"/>
<evidence type="ECO:0000313" key="2">
    <source>
        <dbReference type="EMBL" id="NWB99476.1"/>
    </source>
</evidence>
<sequence length="103" mass="11303">MAMTALSLWCVVALAAESTVGKWYDDLGSPAFGNAVFTILNDSGTYYLVRRNGDGSSGRYRLEKTGKTYVKIGDKFGAKYLVTSQGLELHDRQGYIRTALPVE</sequence>
<evidence type="ECO:0000256" key="1">
    <source>
        <dbReference type="SAM" id="SignalP"/>
    </source>
</evidence>
<dbReference type="EMBL" id="JACAQB010000024">
    <property type="protein sequence ID" value="NWB99476.1"/>
    <property type="molecule type" value="Genomic_DNA"/>
</dbReference>
<dbReference type="Proteomes" id="UP000539985">
    <property type="component" value="Unassembled WGS sequence"/>
</dbReference>
<gene>
    <name evidence="2" type="ORF">HX882_26645</name>
</gene>
<comment type="caution">
    <text evidence="2">The sequence shown here is derived from an EMBL/GenBank/DDBJ whole genome shotgun (WGS) entry which is preliminary data.</text>
</comment>
<accession>A0A7Y7XGY0</accession>
<organism evidence="2 3">
    <name type="scientific">Pseudomonas gingeri</name>
    <dbReference type="NCBI Taxonomy" id="117681"/>
    <lineage>
        <taxon>Bacteria</taxon>
        <taxon>Pseudomonadati</taxon>
        <taxon>Pseudomonadota</taxon>
        <taxon>Gammaproteobacteria</taxon>
        <taxon>Pseudomonadales</taxon>
        <taxon>Pseudomonadaceae</taxon>
        <taxon>Pseudomonas</taxon>
    </lineage>
</organism>
<reference evidence="2 3" key="1">
    <citation type="submission" date="2020-04" db="EMBL/GenBank/DDBJ databases">
        <title>Molecular characterization of pseudomonads from Agaricus bisporus reveal novel blotch 2 pathogens in Western Europe.</title>
        <authorList>
            <person name="Taparia T."/>
            <person name="Krijger M."/>
            <person name="Haynes E."/>
            <person name="Elpinstone J.G."/>
            <person name="Noble R."/>
            <person name="Van Der Wolf J."/>
        </authorList>
    </citation>
    <scope>NUCLEOTIDE SEQUENCE [LARGE SCALE GENOMIC DNA]</scope>
    <source>
        <strain evidence="2 3">H7001</strain>
    </source>
</reference>
<feature type="chain" id="PRO_5031085821" evidence="1">
    <location>
        <begin position="16"/>
        <end position="103"/>
    </location>
</feature>
<protein>
    <submittedName>
        <fullName evidence="2">Uncharacterized protein</fullName>
    </submittedName>
</protein>
<feature type="signal peptide" evidence="1">
    <location>
        <begin position="1"/>
        <end position="15"/>
    </location>
</feature>
<proteinExistence type="predicted"/>
<name>A0A7Y7XGY0_9PSED</name>
<evidence type="ECO:0000313" key="3">
    <source>
        <dbReference type="Proteomes" id="UP000539985"/>
    </source>
</evidence>